<feature type="domain" description="AntA/AntB antirepressor" evidence="1">
    <location>
        <begin position="27"/>
        <end position="104"/>
    </location>
</feature>
<dbReference type="OrthoDB" id="79831at2"/>
<accession>N9A0B7</accession>
<dbReference type="Proteomes" id="UP000018445">
    <property type="component" value="Unassembled WGS sequence"/>
</dbReference>
<sequence length="180" mass="20799">MQKFQTLDNALIPVVDASIAGEIQPCVDARELHKWLGSKRQFADWIKERIATYKFIENEDYSIVPQISETIRKYGNTIRKGNTKSIEYFLTLDVAKELSMVENNEQGRIARRYFINCEKELRQSTFGLFNQFNKAVLELEKLSDVASNAGRTLCLVGKQYKPKARHKVEELKSQLQPLLI</sequence>
<dbReference type="HOGENOM" id="CLU_046670_14_3_6"/>
<dbReference type="AlphaFoldDB" id="N9A0B7"/>
<dbReference type="InterPro" id="IPR013557">
    <property type="entry name" value="AntA/B_antirep"/>
</dbReference>
<keyword evidence="3" id="KW-1185">Reference proteome</keyword>
<proteinExistence type="predicted"/>
<dbReference type="eggNOG" id="COG3561">
    <property type="taxonomic scope" value="Bacteria"/>
</dbReference>
<reference evidence="2 3" key="1">
    <citation type="submission" date="2013-02" db="EMBL/GenBank/DDBJ databases">
        <title>The Genome Sequence of Acinetobacter venetianus CIP 110063.</title>
        <authorList>
            <consortium name="The Broad Institute Genome Sequencing Platform"/>
            <consortium name="The Broad Institute Genome Sequencing Center for Infectious Disease"/>
            <person name="Cerqueira G."/>
            <person name="Feldgarden M."/>
            <person name="Courvalin P."/>
            <person name="Perichon B."/>
            <person name="Grillot-Courvalin C."/>
            <person name="Clermont D."/>
            <person name="Rocha E."/>
            <person name="Yoon E.-J."/>
            <person name="Nemec A."/>
            <person name="Walker B."/>
            <person name="Young S.K."/>
            <person name="Zeng Q."/>
            <person name="Gargeya S."/>
            <person name="Fitzgerald M."/>
            <person name="Haas B."/>
            <person name="Abouelleil A."/>
            <person name="Alvarado L."/>
            <person name="Arachchi H.M."/>
            <person name="Berlin A.M."/>
            <person name="Chapman S.B."/>
            <person name="Dewar J."/>
            <person name="Goldberg J."/>
            <person name="Griggs A."/>
            <person name="Gujja S."/>
            <person name="Hansen M."/>
            <person name="Howarth C."/>
            <person name="Imamovic A."/>
            <person name="Larimer J."/>
            <person name="McCowan C."/>
            <person name="Murphy C."/>
            <person name="Neiman D."/>
            <person name="Pearson M."/>
            <person name="Priest M."/>
            <person name="Roberts A."/>
            <person name="Saif S."/>
            <person name="Shea T."/>
            <person name="Sisk P."/>
            <person name="Sykes S."/>
            <person name="Wortman J."/>
            <person name="Nusbaum C."/>
            <person name="Birren B."/>
        </authorList>
    </citation>
    <scope>NUCLEOTIDE SEQUENCE [LARGE SCALE GENOMIC DNA]</scope>
    <source>
        <strain evidence="3">ATCC 31012 / DSM 23050 / BCRC 14357 / CCUG 45561 / CIP 110063 / KCTC 2702 / LMG 19082 / RAG-1</strain>
    </source>
</reference>
<evidence type="ECO:0000259" key="1">
    <source>
        <dbReference type="Pfam" id="PF08346"/>
    </source>
</evidence>
<comment type="caution">
    <text evidence="2">The sequence shown here is derived from an EMBL/GenBank/DDBJ whole genome shotgun (WGS) entry which is preliminary data.</text>
</comment>
<gene>
    <name evidence="2" type="ORF">F959_01601</name>
</gene>
<dbReference type="PANTHER" id="PTHR36180">
    <property type="entry name" value="DNA-BINDING PROTEIN-RELATED-RELATED"/>
    <property type="match status" value="1"/>
</dbReference>
<dbReference type="GeneID" id="58194481"/>
<dbReference type="PATRIC" id="fig|1191460.12.peg.1587"/>
<evidence type="ECO:0000313" key="2">
    <source>
        <dbReference type="EMBL" id="ENV37478.1"/>
    </source>
</evidence>
<dbReference type="RefSeq" id="WP_004878929.1">
    <property type="nucleotide sequence ID" value="NZ_AKIQ01000062.1"/>
</dbReference>
<dbReference type="PANTHER" id="PTHR36180:SF1">
    <property type="entry name" value="ANTA_ANTB ANTIREPRESSOR DOMAIN-CONTAINING PROTEIN"/>
    <property type="match status" value="1"/>
</dbReference>
<name>N9A0B7_ACIVR</name>
<dbReference type="EMBL" id="APPO01000011">
    <property type="protein sequence ID" value="ENV37478.1"/>
    <property type="molecule type" value="Genomic_DNA"/>
</dbReference>
<evidence type="ECO:0000313" key="3">
    <source>
        <dbReference type="Proteomes" id="UP000018445"/>
    </source>
</evidence>
<dbReference type="Pfam" id="PF08346">
    <property type="entry name" value="AntA"/>
    <property type="match status" value="1"/>
</dbReference>
<protein>
    <recommendedName>
        <fullName evidence="1">AntA/AntB antirepressor domain-containing protein</fullName>
    </recommendedName>
</protein>
<organism evidence="2 3">
    <name type="scientific">Acinetobacter venetianus (strain ATCC 31012 / DSM 23050 / BCRC 14357 / CCUG 45561 / CIP 110063 / KCTC 2702 / LMG 19082 / RAG-1)</name>
    <dbReference type="NCBI Taxonomy" id="1191460"/>
    <lineage>
        <taxon>Bacteria</taxon>
        <taxon>Pseudomonadati</taxon>
        <taxon>Pseudomonadota</taxon>
        <taxon>Gammaproteobacteria</taxon>
        <taxon>Moraxellales</taxon>
        <taxon>Moraxellaceae</taxon>
        <taxon>Acinetobacter</taxon>
    </lineage>
</organism>